<keyword evidence="1" id="KW-1133">Transmembrane helix</keyword>
<dbReference type="Proteomes" id="UP000817854">
    <property type="component" value="Unassembled WGS sequence"/>
</dbReference>
<evidence type="ECO:0000256" key="1">
    <source>
        <dbReference type="SAM" id="Phobius"/>
    </source>
</evidence>
<feature type="transmembrane region" description="Helical" evidence="1">
    <location>
        <begin position="59"/>
        <end position="83"/>
    </location>
</feature>
<gene>
    <name evidence="2" type="ORF">FIA58_001465</name>
</gene>
<feature type="transmembrane region" description="Helical" evidence="1">
    <location>
        <begin position="89"/>
        <end position="116"/>
    </location>
</feature>
<evidence type="ECO:0000313" key="2">
    <source>
        <dbReference type="EMBL" id="NHN24329.1"/>
    </source>
</evidence>
<feature type="transmembrane region" description="Helical" evidence="1">
    <location>
        <begin position="7"/>
        <end position="27"/>
    </location>
</feature>
<keyword evidence="1" id="KW-0472">Membrane</keyword>
<reference evidence="2" key="1">
    <citation type="submission" date="2019-05" db="EMBL/GenBank/DDBJ databases">
        <authorList>
            <person name="Lianzixin W."/>
        </authorList>
    </citation>
    <scope>NUCLEOTIDE SEQUENCE</scope>
    <source>
        <strain evidence="2">EC11</strain>
    </source>
</reference>
<dbReference type="InterPro" id="IPR021257">
    <property type="entry name" value="DUF2809"/>
</dbReference>
<organism evidence="2 3">
    <name type="scientific">Flavobacterium jejuense</name>
    <dbReference type="NCBI Taxonomy" id="1544455"/>
    <lineage>
        <taxon>Bacteria</taxon>
        <taxon>Pseudomonadati</taxon>
        <taxon>Bacteroidota</taxon>
        <taxon>Flavobacteriia</taxon>
        <taxon>Flavobacteriales</taxon>
        <taxon>Flavobacteriaceae</taxon>
        <taxon>Flavobacterium</taxon>
    </lineage>
</organism>
<dbReference type="Pfam" id="PF10990">
    <property type="entry name" value="DUF2809"/>
    <property type="match status" value="1"/>
</dbReference>
<reference evidence="2" key="2">
    <citation type="submission" date="2020-02" db="EMBL/GenBank/DDBJ databases">
        <title>Flavobacterium profundi sp. nov., isolated from a deep-sea seamount.</title>
        <authorList>
            <person name="Zhang D.-C."/>
        </authorList>
    </citation>
    <scope>NUCLEOTIDE SEQUENCE</scope>
    <source>
        <strain evidence="2">EC11</strain>
    </source>
</reference>
<sequence>MLTFNKKYFLLTLIIFFIEVIIALYINDNFIRPYLGDVLVVILIYCFVKTFIKIPVVTAALFVLLFSFTVELLQFLNIVKILGLEEYKIARIVIGTSFSWADLVCYTVGIGIVVWVEKKSYF</sequence>
<evidence type="ECO:0000313" key="3">
    <source>
        <dbReference type="Proteomes" id="UP000817854"/>
    </source>
</evidence>
<proteinExistence type="predicted"/>
<comment type="caution">
    <text evidence="2">The sequence shown here is derived from an EMBL/GenBank/DDBJ whole genome shotgun (WGS) entry which is preliminary data.</text>
</comment>
<keyword evidence="1" id="KW-0812">Transmembrane</keyword>
<dbReference type="EMBL" id="VEVQ02000001">
    <property type="protein sequence ID" value="NHN24329.1"/>
    <property type="molecule type" value="Genomic_DNA"/>
</dbReference>
<dbReference type="RefSeq" id="WP_140959284.1">
    <property type="nucleotide sequence ID" value="NZ_VEVQ02000001.1"/>
</dbReference>
<feature type="transmembrane region" description="Helical" evidence="1">
    <location>
        <begin position="33"/>
        <end position="52"/>
    </location>
</feature>
<keyword evidence="3" id="KW-1185">Reference proteome</keyword>
<protein>
    <submittedName>
        <fullName evidence="2">DUF2809 domain-containing protein</fullName>
    </submittedName>
</protein>
<accession>A0ABX0IKI4</accession>
<name>A0ABX0IKI4_9FLAO</name>